<feature type="compositionally biased region" description="Low complexity" evidence="1">
    <location>
        <begin position="193"/>
        <end position="203"/>
    </location>
</feature>
<feature type="compositionally biased region" description="Basic and acidic residues" evidence="1">
    <location>
        <begin position="383"/>
        <end position="395"/>
    </location>
</feature>
<feature type="region of interest" description="Disordered" evidence="1">
    <location>
        <begin position="53"/>
        <end position="246"/>
    </location>
</feature>
<feature type="region of interest" description="Disordered" evidence="1">
    <location>
        <begin position="272"/>
        <end position="299"/>
    </location>
</feature>
<dbReference type="AlphaFoldDB" id="A0A0S2LIL9"/>
<name>A0A0S2LIL9_CRYD1</name>
<dbReference type="OrthoDB" id="10407002at2759"/>
<gene>
    <name evidence="2" type="ordered locus">CNB04905</name>
</gene>
<reference evidence="2 3" key="1">
    <citation type="journal article" date="2005" name="Science">
        <title>The genome of the basidiomycetous yeast and human pathogen Cryptococcus neoformans.</title>
        <authorList>
            <person name="Loftus B.J."/>
            <person name="Fung E."/>
            <person name="Roncaglia P."/>
            <person name="Rowley D."/>
            <person name="Amedeo P."/>
            <person name="Bruno D."/>
            <person name="Vamathevan J."/>
            <person name="Miranda M."/>
            <person name="Anderson I.J."/>
            <person name="Fraser J.A."/>
            <person name="Allen J.E."/>
            <person name="Bosdet I.E."/>
            <person name="Brent M.R."/>
            <person name="Chiu R."/>
            <person name="Doering T.L."/>
            <person name="Donlin M.J."/>
            <person name="D'Souza C.A."/>
            <person name="Fox D.S."/>
            <person name="Grinberg V."/>
            <person name="Fu J."/>
            <person name="Fukushima M."/>
            <person name="Haas B.J."/>
            <person name="Huang J.C."/>
            <person name="Janbon G."/>
            <person name="Jones S.J."/>
            <person name="Koo H.L."/>
            <person name="Krzywinski M.I."/>
            <person name="Kwon-Chung J.K."/>
            <person name="Lengeler K.B."/>
            <person name="Maiti R."/>
            <person name="Marra M.A."/>
            <person name="Marra R.E."/>
            <person name="Mathewson C.A."/>
            <person name="Mitchell T.G."/>
            <person name="Pertea M."/>
            <person name="Riggs F.R."/>
            <person name="Salzberg S.L."/>
            <person name="Schein J.E."/>
            <person name="Shvartsbeyn A."/>
            <person name="Shin H."/>
            <person name="Shumway M."/>
            <person name="Specht C.A."/>
            <person name="Suh B.B."/>
            <person name="Tenney A."/>
            <person name="Utterback T.R."/>
            <person name="Wickes B.L."/>
            <person name="Wortman J.R."/>
            <person name="Wye N.H."/>
            <person name="Kronstad J.W."/>
            <person name="Lodge J.K."/>
            <person name="Heitman J."/>
            <person name="Davis R.W."/>
            <person name="Fraser C.M."/>
            <person name="Hyman R.W."/>
        </authorList>
    </citation>
    <scope>NUCLEOTIDE SEQUENCE [LARGE SCALE GENOMIC DNA]</scope>
    <source>
        <strain evidence="3">JEC21 / ATCC MYA-565</strain>
    </source>
</reference>
<dbReference type="KEGG" id="cne:CNB04905"/>
<dbReference type="PaxDb" id="214684-A0A0S2LIL9"/>
<protein>
    <submittedName>
        <fullName evidence="2">Uncharacterized protein</fullName>
    </submittedName>
</protein>
<evidence type="ECO:0000256" key="1">
    <source>
        <dbReference type="SAM" id="MobiDB-lite"/>
    </source>
</evidence>
<accession>A0A0S2LIL9</accession>
<feature type="compositionally biased region" description="Acidic residues" evidence="1">
    <location>
        <begin position="426"/>
        <end position="437"/>
    </location>
</feature>
<dbReference type="Proteomes" id="UP000002149">
    <property type="component" value="Chromosome 2"/>
</dbReference>
<feature type="region of interest" description="Disordered" evidence="1">
    <location>
        <begin position="363"/>
        <end position="395"/>
    </location>
</feature>
<dbReference type="VEuPathDB" id="FungiDB:CNB04905"/>
<dbReference type="STRING" id="214684.A0A0S2LIL9"/>
<feature type="compositionally biased region" description="Polar residues" evidence="1">
    <location>
        <begin position="145"/>
        <end position="166"/>
    </location>
</feature>
<feature type="region of interest" description="Disordered" evidence="1">
    <location>
        <begin position="422"/>
        <end position="455"/>
    </location>
</feature>
<evidence type="ECO:0000313" key="2">
    <source>
        <dbReference type="EMBL" id="ALO60424.1"/>
    </source>
</evidence>
<proteinExistence type="predicted"/>
<evidence type="ECO:0000313" key="3">
    <source>
        <dbReference type="Proteomes" id="UP000002149"/>
    </source>
</evidence>
<sequence>MLRRYSSPTADSSDDVRYIVPQPKQANMYTHHWSQLTNLDMLAREIGYHDLRSLPDEPRYHPHRLDQHQRQPPARPASRADNRPYRPCPYPGYQHPRALSSSYPRTSPYELHHQQNRSPCSPRHTATCPPRAPSPLSPNARPFSLLQTQNQRSSQSRPISPTLTPHPTSPRFHRPISPTLPDLCPNSPEMYRHSIISLPSPSHSRPDSPANASDSLKDILERQPQSQSQSRSQGQGGKGKEKGDREEYADVWRGVMERRIWNMGYSNRPLHLQAPPKVRTRRSTTLPSSCPRPLQPQPQPINVTQVTQVTQHTPPAPFTQITVASQPNHDQTPRPTLQSPPKKLAFLRNLFPLSSPTITTAVPSTPFPTPLTPPLTSPLSPHETADEREKEKGGKFDVDKVYERLRVAEGRVSFDDLGLGLYSEDREGEGEEGEEMEGISSLKDGFLKPNANAND</sequence>
<dbReference type="GeneID" id="36392757"/>
<feature type="compositionally biased region" description="Low complexity" evidence="1">
    <location>
        <begin position="222"/>
        <end position="233"/>
    </location>
</feature>
<dbReference type="EMBL" id="AE017342">
    <property type="protein sequence ID" value="ALO60424.1"/>
    <property type="molecule type" value="Genomic_DNA"/>
</dbReference>
<keyword evidence="3" id="KW-1185">Reference proteome</keyword>
<feature type="compositionally biased region" description="Pro residues" evidence="1">
    <location>
        <begin position="365"/>
        <end position="376"/>
    </location>
</feature>
<dbReference type="InParanoid" id="A0A0S2LIL9"/>
<feature type="compositionally biased region" description="Basic and acidic residues" evidence="1">
    <location>
        <begin position="53"/>
        <end position="69"/>
    </location>
</feature>
<dbReference type="RefSeq" id="XP_024514244.1">
    <property type="nucleotide sequence ID" value="XM_024658869.1"/>
</dbReference>
<organism evidence="2 3">
    <name type="scientific">Cryptococcus deneoformans (strain JEC21 / ATCC MYA-565)</name>
    <name type="common">Cryptococcus neoformans var. neoformans serotype D</name>
    <dbReference type="NCBI Taxonomy" id="214684"/>
    <lineage>
        <taxon>Eukaryota</taxon>
        <taxon>Fungi</taxon>
        <taxon>Dikarya</taxon>
        <taxon>Basidiomycota</taxon>
        <taxon>Agaricomycotina</taxon>
        <taxon>Tremellomycetes</taxon>
        <taxon>Tremellales</taxon>
        <taxon>Cryptococcaceae</taxon>
        <taxon>Cryptococcus</taxon>
        <taxon>Cryptococcus neoformans species complex</taxon>
    </lineage>
</organism>